<feature type="region of interest" description="Disordered" evidence="1">
    <location>
        <begin position="1"/>
        <end position="45"/>
    </location>
</feature>
<keyword evidence="3" id="KW-1185">Reference proteome</keyword>
<name>A0AAN6TQX8_9PEZI</name>
<reference evidence="2" key="1">
    <citation type="journal article" date="2023" name="Mol. Phylogenet. Evol.">
        <title>Genome-scale phylogeny and comparative genomics of the fungal order Sordariales.</title>
        <authorList>
            <person name="Hensen N."/>
            <person name="Bonometti L."/>
            <person name="Westerberg I."/>
            <person name="Brannstrom I.O."/>
            <person name="Guillou S."/>
            <person name="Cros-Aarteil S."/>
            <person name="Calhoun S."/>
            <person name="Haridas S."/>
            <person name="Kuo A."/>
            <person name="Mondo S."/>
            <person name="Pangilinan J."/>
            <person name="Riley R."/>
            <person name="LaButti K."/>
            <person name="Andreopoulos B."/>
            <person name="Lipzen A."/>
            <person name="Chen C."/>
            <person name="Yan M."/>
            <person name="Daum C."/>
            <person name="Ng V."/>
            <person name="Clum A."/>
            <person name="Steindorff A."/>
            <person name="Ohm R.A."/>
            <person name="Martin F."/>
            <person name="Silar P."/>
            <person name="Natvig D.O."/>
            <person name="Lalanne C."/>
            <person name="Gautier V."/>
            <person name="Ament-Velasquez S.L."/>
            <person name="Kruys A."/>
            <person name="Hutchinson M.I."/>
            <person name="Powell A.J."/>
            <person name="Barry K."/>
            <person name="Miller A.N."/>
            <person name="Grigoriev I.V."/>
            <person name="Debuchy R."/>
            <person name="Gladieux P."/>
            <person name="Hiltunen Thoren M."/>
            <person name="Johannesson H."/>
        </authorList>
    </citation>
    <scope>NUCLEOTIDE SEQUENCE</scope>
    <source>
        <strain evidence="2">CBS 731.68</strain>
    </source>
</reference>
<evidence type="ECO:0000313" key="3">
    <source>
        <dbReference type="Proteomes" id="UP001302602"/>
    </source>
</evidence>
<evidence type="ECO:0000313" key="2">
    <source>
        <dbReference type="EMBL" id="KAK4118486.1"/>
    </source>
</evidence>
<organism evidence="2 3">
    <name type="scientific">Parathielavia appendiculata</name>
    <dbReference type="NCBI Taxonomy" id="2587402"/>
    <lineage>
        <taxon>Eukaryota</taxon>
        <taxon>Fungi</taxon>
        <taxon>Dikarya</taxon>
        <taxon>Ascomycota</taxon>
        <taxon>Pezizomycotina</taxon>
        <taxon>Sordariomycetes</taxon>
        <taxon>Sordariomycetidae</taxon>
        <taxon>Sordariales</taxon>
        <taxon>Chaetomiaceae</taxon>
        <taxon>Parathielavia</taxon>
    </lineage>
</organism>
<proteinExistence type="predicted"/>
<reference evidence="2" key="2">
    <citation type="submission" date="2023-05" db="EMBL/GenBank/DDBJ databases">
        <authorList>
            <consortium name="Lawrence Berkeley National Laboratory"/>
            <person name="Steindorff A."/>
            <person name="Hensen N."/>
            <person name="Bonometti L."/>
            <person name="Westerberg I."/>
            <person name="Brannstrom I.O."/>
            <person name="Guillou S."/>
            <person name="Cros-Aarteil S."/>
            <person name="Calhoun S."/>
            <person name="Haridas S."/>
            <person name="Kuo A."/>
            <person name="Mondo S."/>
            <person name="Pangilinan J."/>
            <person name="Riley R."/>
            <person name="Labutti K."/>
            <person name="Andreopoulos B."/>
            <person name="Lipzen A."/>
            <person name="Chen C."/>
            <person name="Yanf M."/>
            <person name="Daum C."/>
            <person name="Ng V."/>
            <person name="Clum A."/>
            <person name="Ohm R."/>
            <person name="Martin F."/>
            <person name="Silar P."/>
            <person name="Natvig D."/>
            <person name="Lalanne C."/>
            <person name="Gautier V."/>
            <person name="Ament-Velasquez S.L."/>
            <person name="Kruys A."/>
            <person name="Hutchinson M.I."/>
            <person name="Powell A.J."/>
            <person name="Barry K."/>
            <person name="Miller A.N."/>
            <person name="Grigoriev I.V."/>
            <person name="Debuchy R."/>
            <person name="Gladieux P."/>
            <person name="Thoren M.H."/>
            <person name="Johannesson H."/>
        </authorList>
    </citation>
    <scope>NUCLEOTIDE SEQUENCE</scope>
    <source>
        <strain evidence="2">CBS 731.68</strain>
    </source>
</reference>
<evidence type="ECO:0000256" key="1">
    <source>
        <dbReference type="SAM" id="MobiDB-lite"/>
    </source>
</evidence>
<comment type="caution">
    <text evidence="2">The sequence shown here is derived from an EMBL/GenBank/DDBJ whole genome shotgun (WGS) entry which is preliminary data.</text>
</comment>
<dbReference type="GeneID" id="87830893"/>
<dbReference type="Proteomes" id="UP001302602">
    <property type="component" value="Unassembled WGS sequence"/>
</dbReference>
<feature type="region of interest" description="Disordered" evidence="1">
    <location>
        <begin position="507"/>
        <end position="537"/>
    </location>
</feature>
<sequence length="564" mass="62518">MDRGDRNGRKRPAGPEQGAARSKRTRLADPSPPPTRPVSARADEPLFGRLNAAATVEEAEERRRIVAYLAGKLPTIQSINSEDAKLVITAEGGGKRTTEEAESPPHPSYQTTRRLGVIHNRTEEWRFVGCELCFATTGQREPDHGLEDCERWETSEAARRLLNWLEGLNIPRYYGQRGACAICGHGWVVCDEMRKGFQLEEAAGRRPEDRARLAGLAAAYDSAKGRDGFCGNRSVVRRMMAALLTYDDQILGKVLTRLVLDHFGVDLGIEKEAKAWFEQRVRSTDGYWVPRQLHALDLLILAFDWRLEQRRSPKAATVGTPELAWDNGVEVENWREALNWLRGRCSFCAGRGLGEGQIRHALRQCHRGGAQKVREDMGDLLYGRDYEPAGGCRVCHLPRDFCSRWEDQGGGRWMERQSGACSYDRNLLYDGIVGFSTCGVAAYKEELLDQIDAYFMDEGEDPPGYYDDEAAVSWLTQPLLVAGVCASQMVRQLAIWVRASEAFSRHVVPPPAGEGHGEGQGQGEGEDEGESETGSIGEAFCAEFEAAARAIKEKDAAAAALISD</sequence>
<dbReference type="AlphaFoldDB" id="A0AAN6TQX8"/>
<dbReference type="RefSeq" id="XP_062642259.1">
    <property type="nucleotide sequence ID" value="XM_062794124.1"/>
</dbReference>
<accession>A0AAN6TQX8</accession>
<dbReference type="EMBL" id="MU853267">
    <property type="protein sequence ID" value="KAK4118486.1"/>
    <property type="molecule type" value="Genomic_DNA"/>
</dbReference>
<gene>
    <name evidence="2" type="ORF">N657DRAFT_651256</name>
</gene>
<protein>
    <submittedName>
        <fullName evidence="2">Uncharacterized protein</fullName>
    </submittedName>
</protein>